<evidence type="ECO:0000313" key="2">
    <source>
        <dbReference type="Proteomes" id="UP001597601"/>
    </source>
</evidence>
<comment type="caution">
    <text evidence="1">The sequence shown here is derived from an EMBL/GenBank/DDBJ whole genome shotgun (WGS) entry which is preliminary data.</text>
</comment>
<proteinExistence type="predicted"/>
<accession>A0ABW5XLG2</accession>
<reference evidence="2" key="1">
    <citation type="journal article" date="2019" name="Int. J. Syst. Evol. Microbiol.">
        <title>The Global Catalogue of Microorganisms (GCM) 10K type strain sequencing project: providing services to taxonomists for standard genome sequencing and annotation.</title>
        <authorList>
            <consortium name="The Broad Institute Genomics Platform"/>
            <consortium name="The Broad Institute Genome Sequencing Center for Infectious Disease"/>
            <person name="Wu L."/>
            <person name="Ma J."/>
        </authorList>
    </citation>
    <scope>NUCLEOTIDE SEQUENCE [LARGE SCALE GENOMIC DNA]</scope>
    <source>
        <strain evidence="2">KCTC 52232</strain>
    </source>
</reference>
<evidence type="ECO:0008006" key="3">
    <source>
        <dbReference type="Google" id="ProtNLM"/>
    </source>
</evidence>
<keyword evidence="2" id="KW-1185">Reference proteome</keyword>
<protein>
    <recommendedName>
        <fullName evidence="3">Tetratricopeptide repeat protein</fullName>
    </recommendedName>
</protein>
<dbReference type="RefSeq" id="WP_377122069.1">
    <property type="nucleotide sequence ID" value="NZ_JBHUON010000001.1"/>
</dbReference>
<name>A0ABW5XLG2_9SPHI</name>
<dbReference type="Proteomes" id="UP001597601">
    <property type="component" value="Unassembled WGS sequence"/>
</dbReference>
<organism evidence="1 2">
    <name type="scientific">Mucilaginibacter antarcticus</name>
    <dbReference type="NCBI Taxonomy" id="1855725"/>
    <lineage>
        <taxon>Bacteria</taxon>
        <taxon>Pseudomonadati</taxon>
        <taxon>Bacteroidota</taxon>
        <taxon>Sphingobacteriia</taxon>
        <taxon>Sphingobacteriales</taxon>
        <taxon>Sphingobacteriaceae</taxon>
        <taxon>Mucilaginibacter</taxon>
    </lineage>
</organism>
<gene>
    <name evidence="1" type="ORF">ACFSYC_00250</name>
</gene>
<evidence type="ECO:0000313" key="1">
    <source>
        <dbReference type="EMBL" id="MFD2863100.1"/>
    </source>
</evidence>
<sequence>MNEQVDTAEYEFLWKLLANPADPNHSYIFSLQSLVSDFPQSGVLRALLMPNGDKKHLKHAAAYFNPRVLHKLATAPDSLAKVNQDQIVFSDEPEEVVADTYFNLPVTETFEPPITESADTAVGDDSVEEFAPMEVFEPEVETSYNGFSEPQKTLADHYIGEPIADQSHEEIAYLEDGETQQQSEGIYTEEITYVEEEPETHTSYTALDTGTAIEEDPIHEEIAEAPIVEQVEIKQPEIAEEAEESLAQQYDAYLAESEAAPVALVSSYESTGDRYFHQPIEDEVYDEIVSIEDIGLEQLAILNKAAAEGGESYFVFEPEIAEPASGITENVAPITEDSAAEQQVPEPVTYPAVEEKQVSPANLHPVVIANAAYEQQARSFDAKKEMSMYHDETMPYSFMWWLDKTRREHAAAYQPYAKHNSAAPAPATAPSAEPKIPVDELQKQYYQNIVSTTAFTELDKVAPKTVGTGSIRREDKIIERFIQEEPQIQHPAGVKLNNENKAKSSSEDKEELVTETLARIYTEQMLYHKAILTYKKLMLKYPEKSLYFAGQIEQLESKIN</sequence>
<dbReference type="EMBL" id="JBHUON010000001">
    <property type="protein sequence ID" value="MFD2863100.1"/>
    <property type="molecule type" value="Genomic_DNA"/>
</dbReference>